<reference evidence="2" key="1">
    <citation type="submission" date="2014-09" db="EMBL/GenBank/DDBJ databases">
        <authorList>
            <person name="Magalhaes I.L.F."/>
            <person name="Oliveira U."/>
            <person name="Santos F.R."/>
            <person name="Vidigal T.H.D.A."/>
            <person name="Brescovit A.D."/>
            <person name="Santos A.J."/>
        </authorList>
    </citation>
    <scope>NUCLEOTIDE SEQUENCE</scope>
    <source>
        <tissue evidence="2">Shoot tissue taken approximately 20 cm above the soil surface</tissue>
    </source>
</reference>
<organism evidence="2">
    <name type="scientific">Arundo donax</name>
    <name type="common">Giant reed</name>
    <name type="synonym">Donax arundinaceus</name>
    <dbReference type="NCBI Taxonomy" id="35708"/>
    <lineage>
        <taxon>Eukaryota</taxon>
        <taxon>Viridiplantae</taxon>
        <taxon>Streptophyta</taxon>
        <taxon>Embryophyta</taxon>
        <taxon>Tracheophyta</taxon>
        <taxon>Spermatophyta</taxon>
        <taxon>Magnoliopsida</taxon>
        <taxon>Liliopsida</taxon>
        <taxon>Poales</taxon>
        <taxon>Poaceae</taxon>
        <taxon>PACMAD clade</taxon>
        <taxon>Arundinoideae</taxon>
        <taxon>Arundineae</taxon>
        <taxon>Arundo</taxon>
    </lineage>
</organism>
<evidence type="ECO:0000256" key="1">
    <source>
        <dbReference type="SAM" id="Phobius"/>
    </source>
</evidence>
<feature type="transmembrane region" description="Helical" evidence="1">
    <location>
        <begin position="20"/>
        <end position="42"/>
    </location>
</feature>
<keyword evidence="1" id="KW-0812">Transmembrane</keyword>
<proteinExistence type="predicted"/>
<evidence type="ECO:0000313" key="2">
    <source>
        <dbReference type="EMBL" id="JAE19504.1"/>
    </source>
</evidence>
<keyword evidence="1" id="KW-1133">Transmembrane helix</keyword>
<keyword evidence="1" id="KW-0472">Membrane</keyword>
<dbReference type="EMBL" id="GBRH01178392">
    <property type="protein sequence ID" value="JAE19504.1"/>
    <property type="molecule type" value="Transcribed_RNA"/>
</dbReference>
<name>A0A0A9G7Q7_ARUDO</name>
<sequence length="49" mass="5700">MVDIVRMMQTLENTYIVTEAWTVHANLLFILFFVLGVSILAWQMSSPLR</sequence>
<accession>A0A0A9G7Q7</accession>
<dbReference type="AlphaFoldDB" id="A0A0A9G7Q7"/>
<protein>
    <submittedName>
        <fullName evidence="2">Uncharacterized protein</fullName>
    </submittedName>
</protein>
<reference evidence="2" key="2">
    <citation type="journal article" date="2015" name="Data Brief">
        <title>Shoot transcriptome of the giant reed, Arundo donax.</title>
        <authorList>
            <person name="Barrero R.A."/>
            <person name="Guerrero F.D."/>
            <person name="Moolhuijzen P."/>
            <person name="Goolsby J.A."/>
            <person name="Tidwell J."/>
            <person name="Bellgard S.E."/>
            <person name="Bellgard M.I."/>
        </authorList>
    </citation>
    <scope>NUCLEOTIDE SEQUENCE</scope>
    <source>
        <tissue evidence="2">Shoot tissue taken approximately 20 cm above the soil surface</tissue>
    </source>
</reference>